<evidence type="ECO:0000256" key="1">
    <source>
        <dbReference type="SAM" id="MobiDB-lite"/>
    </source>
</evidence>
<evidence type="ECO:0000313" key="2">
    <source>
        <dbReference type="EMBL" id="CAI9172427.1"/>
    </source>
</evidence>
<evidence type="ECO:0000313" key="3">
    <source>
        <dbReference type="Proteomes" id="UP001176941"/>
    </source>
</evidence>
<keyword evidence="3" id="KW-1185">Reference proteome</keyword>
<dbReference type="EMBL" id="OX459968">
    <property type="protein sequence ID" value="CAI9172427.1"/>
    <property type="molecule type" value="Genomic_DNA"/>
</dbReference>
<feature type="compositionally biased region" description="Basic and acidic residues" evidence="1">
    <location>
        <begin position="49"/>
        <end position="58"/>
    </location>
</feature>
<protein>
    <submittedName>
        <fullName evidence="2">Uncharacterized protein</fullName>
    </submittedName>
</protein>
<proteinExistence type="predicted"/>
<feature type="region of interest" description="Disordered" evidence="1">
    <location>
        <begin position="49"/>
        <end position="112"/>
    </location>
</feature>
<gene>
    <name evidence="2" type="ORF">MRATA1EN1_LOCUS21389</name>
</gene>
<organism evidence="2 3">
    <name type="scientific">Rangifer tarandus platyrhynchus</name>
    <name type="common">Svalbard reindeer</name>
    <dbReference type="NCBI Taxonomy" id="3082113"/>
    <lineage>
        <taxon>Eukaryota</taxon>
        <taxon>Metazoa</taxon>
        <taxon>Chordata</taxon>
        <taxon>Craniata</taxon>
        <taxon>Vertebrata</taxon>
        <taxon>Euteleostomi</taxon>
        <taxon>Mammalia</taxon>
        <taxon>Eutheria</taxon>
        <taxon>Laurasiatheria</taxon>
        <taxon>Artiodactyla</taxon>
        <taxon>Ruminantia</taxon>
        <taxon>Pecora</taxon>
        <taxon>Cervidae</taxon>
        <taxon>Odocoileinae</taxon>
        <taxon>Rangifer</taxon>
    </lineage>
</organism>
<sequence>MGVAAAREDSPCALGGSGITGGCSLVFLPVTKGTLGPGLGIYEGATVEGREEEPRVDGALRQSPQPTCPPRARSEPRNVGQEEHRPCGEDWGRGVPHQYRKQTLTKPDSGWPETRIQASVQDTDGGSRGPRACGLAMGLLAYRCTHAHTGRNTNFEEKDARFLV</sequence>
<feature type="compositionally biased region" description="Basic and acidic residues" evidence="1">
    <location>
        <begin position="72"/>
        <end position="92"/>
    </location>
</feature>
<name>A0ABN8ZEU3_RANTA</name>
<dbReference type="Proteomes" id="UP001176941">
    <property type="component" value="Chromosome 32"/>
</dbReference>
<dbReference type="PROSITE" id="PS51257">
    <property type="entry name" value="PROKAR_LIPOPROTEIN"/>
    <property type="match status" value="1"/>
</dbReference>
<reference evidence="2" key="1">
    <citation type="submission" date="2023-04" db="EMBL/GenBank/DDBJ databases">
        <authorList>
            <consortium name="ELIXIR-Norway"/>
        </authorList>
    </citation>
    <scope>NUCLEOTIDE SEQUENCE [LARGE SCALE GENOMIC DNA]</scope>
</reference>
<accession>A0ABN8ZEU3</accession>